<organism evidence="1 2">
    <name type="scientific">Bergeyella cardium</name>
    <dbReference type="NCBI Taxonomy" id="1585976"/>
    <lineage>
        <taxon>Bacteria</taxon>
        <taxon>Pseudomonadati</taxon>
        <taxon>Bacteroidota</taxon>
        <taxon>Flavobacteriia</taxon>
        <taxon>Flavobacteriales</taxon>
        <taxon>Weeksellaceae</taxon>
        <taxon>Bergeyella</taxon>
    </lineage>
</organism>
<dbReference type="SUPFAM" id="SSF103647">
    <property type="entry name" value="TSP type-3 repeat"/>
    <property type="match status" value="1"/>
</dbReference>
<keyword evidence="2" id="KW-1185">Reference proteome</keyword>
<dbReference type="InterPro" id="IPR028974">
    <property type="entry name" value="TSP_type-3_rpt"/>
</dbReference>
<protein>
    <submittedName>
        <fullName evidence="1">OmpA family protein</fullName>
    </submittedName>
</protein>
<evidence type="ECO:0000313" key="2">
    <source>
        <dbReference type="Proteomes" id="UP000464318"/>
    </source>
</evidence>
<dbReference type="RefSeq" id="WP_160223825.1">
    <property type="nucleotide sequence ID" value="NZ_CP029149.1"/>
</dbReference>
<dbReference type="AlphaFoldDB" id="A0A6P1QSK9"/>
<evidence type="ECO:0000313" key="1">
    <source>
        <dbReference type="EMBL" id="QHN64769.1"/>
    </source>
</evidence>
<reference evidence="1 2" key="1">
    <citation type="submission" date="2018-04" db="EMBL/GenBank/DDBJ databases">
        <title>Characteristic and Complete Genome Sequencing of A Novel Member of Infective Endocarditis Causative Bacteria: Bergeyella cardium QL-PH.</title>
        <authorList>
            <person name="Pan H."/>
            <person name="Sun E."/>
            <person name="Zhang Y."/>
        </authorList>
    </citation>
    <scope>NUCLEOTIDE SEQUENCE [LARGE SCALE GENOMIC DNA]</scope>
    <source>
        <strain evidence="1 2">HPQL</strain>
    </source>
</reference>
<dbReference type="SUPFAM" id="SSF56925">
    <property type="entry name" value="OMPA-like"/>
    <property type="match status" value="1"/>
</dbReference>
<dbReference type="InterPro" id="IPR011250">
    <property type="entry name" value="OMP/PagP_B-barrel"/>
</dbReference>
<accession>A0A6P1QSK9</accession>
<name>A0A6P1QSK9_9FLAO</name>
<sequence>MKLSLLLAISLPIAFYAQEKTADQVKKEEYPNTFSSGSANVSKFTNQSRSFNDWAISAGGGTALMSYGDLTSFYDGKIDFGWNAYLSVDKQITHTFGLSLQYQTGKTNQKALLKEEYGVAKAWSKYNQISLLGDINLTNLLRRVDNNSAYKWALHGYAGIGLMSYKTYLEDSSKRWNNPFSLEQDFDFASFFFQTGVGVKYNLSRRLDLEARAMYVITGDDEFDGGGEQSGLVLGTPRQADNPYNYIKKNTSDNYFTVNIGVSAKLGKHNTHLAWFDPLQDVYYRTALLENKIGEVYVCEKGDKDRDGVCDDWDRQLDTPFWARVDGAGVALDIDLDGVIDLYDKCVTVPGVPENKGCPLGTEIPQKK</sequence>
<dbReference type="OrthoDB" id="1522982at2"/>
<proteinExistence type="predicted"/>
<dbReference type="Gene3D" id="2.40.160.20">
    <property type="match status" value="1"/>
</dbReference>
<dbReference type="EMBL" id="CP029149">
    <property type="protein sequence ID" value="QHN64769.1"/>
    <property type="molecule type" value="Genomic_DNA"/>
</dbReference>
<dbReference type="GO" id="GO:0005509">
    <property type="term" value="F:calcium ion binding"/>
    <property type="evidence" value="ECO:0007669"/>
    <property type="project" value="InterPro"/>
</dbReference>
<dbReference type="Proteomes" id="UP000464318">
    <property type="component" value="Chromosome"/>
</dbReference>
<gene>
    <name evidence="1" type="ORF">DBX24_02105</name>
</gene>
<dbReference type="KEGG" id="bcad:DBX24_02105"/>